<keyword evidence="1" id="KW-1133">Transmembrane helix</keyword>
<dbReference type="AlphaFoldDB" id="A0A0G0XBN0"/>
<evidence type="ECO:0000313" key="3">
    <source>
        <dbReference type="Proteomes" id="UP000034920"/>
    </source>
</evidence>
<proteinExistence type="predicted"/>
<keyword evidence="1" id="KW-0812">Transmembrane</keyword>
<name>A0A0G0XBN0_UNCKA</name>
<comment type="caution">
    <text evidence="2">The sequence shown here is derived from an EMBL/GenBank/DDBJ whole genome shotgun (WGS) entry which is preliminary data.</text>
</comment>
<organism evidence="2 3">
    <name type="scientific">candidate division WWE3 bacterium GW2011_GWA1_41_8</name>
    <dbReference type="NCBI Taxonomy" id="1619103"/>
    <lineage>
        <taxon>Bacteria</taxon>
        <taxon>Katanobacteria</taxon>
    </lineage>
</organism>
<protein>
    <submittedName>
        <fullName evidence="2">Uncharacterized protein</fullName>
    </submittedName>
</protein>
<gene>
    <name evidence="2" type="ORF">UU80_C0008G0034</name>
</gene>
<accession>A0A0G0XBN0</accession>
<sequence length="402" mass="44946">MPKVTRRTYKVYDWICPSCGQQQELFITDKKGKEFKSGNCIYCGSQRPMNDDSIWTSPKSGSSKEFSESLNTRLCAHCQVPFSATLSDCPKCGNPLDTDDSEAMVVNKPSGTIIPASEFLKKRASRTSTASSVLPVSVPKIERGFPPVAKLRETGGMFGNITLGTILGVLGVIGFCAVMFFLLFLGSKTHEENLTVEKLAWNRWVEVSYVETSTGTCWEGSCPSGYQELSRTSENYYSGEDVPVGSRTEVCEDCGSRQVYVGLGPEYLCDTNFVDGVEEDVYCQDEMYETEHYDTEVPVTIYATATPYKRDKIRYELDTTLTKNIQTGWIESGNPYWPEPRLSNEKLTGKRGGEYSVVFRSEKGEIRRQSFDEDKIWGSFYVGQNFPNSKVNTFGSIVELGP</sequence>
<reference evidence="2 3" key="1">
    <citation type="journal article" date="2015" name="Nature">
        <title>rRNA introns, odd ribosomes, and small enigmatic genomes across a large radiation of phyla.</title>
        <authorList>
            <person name="Brown C.T."/>
            <person name="Hug L.A."/>
            <person name="Thomas B.C."/>
            <person name="Sharon I."/>
            <person name="Castelle C.J."/>
            <person name="Singh A."/>
            <person name="Wilkins M.J."/>
            <person name="Williams K.H."/>
            <person name="Banfield J.F."/>
        </authorList>
    </citation>
    <scope>NUCLEOTIDE SEQUENCE [LARGE SCALE GENOMIC DNA]</scope>
</reference>
<evidence type="ECO:0000313" key="2">
    <source>
        <dbReference type="EMBL" id="KKS22379.1"/>
    </source>
</evidence>
<dbReference type="EMBL" id="LCCA01000008">
    <property type="protein sequence ID" value="KKS22379.1"/>
    <property type="molecule type" value="Genomic_DNA"/>
</dbReference>
<feature type="transmembrane region" description="Helical" evidence="1">
    <location>
        <begin position="161"/>
        <end position="185"/>
    </location>
</feature>
<evidence type="ECO:0000256" key="1">
    <source>
        <dbReference type="SAM" id="Phobius"/>
    </source>
</evidence>
<dbReference type="Proteomes" id="UP000034920">
    <property type="component" value="Unassembled WGS sequence"/>
</dbReference>
<keyword evidence="1" id="KW-0472">Membrane</keyword>